<accession>A0A2P5DF45</accession>
<proteinExistence type="predicted"/>
<keyword evidence="2" id="KW-1185">Reference proteome</keyword>
<dbReference type="AlphaFoldDB" id="A0A2P5DF45"/>
<reference evidence="2" key="1">
    <citation type="submission" date="2016-06" db="EMBL/GenBank/DDBJ databases">
        <title>Parallel loss of symbiosis genes in relatives of nitrogen-fixing non-legume Parasponia.</title>
        <authorList>
            <person name="Van Velzen R."/>
            <person name="Holmer R."/>
            <person name="Bu F."/>
            <person name="Rutten L."/>
            <person name="Van Zeijl A."/>
            <person name="Liu W."/>
            <person name="Santuari L."/>
            <person name="Cao Q."/>
            <person name="Sharma T."/>
            <person name="Shen D."/>
            <person name="Roswanjaya Y."/>
            <person name="Wardhani T."/>
            <person name="Kalhor M.S."/>
            <person name="Jansen J."/>
            <person name="Van den Hoogen J."/>
            <person name="Gungor B."/>
            <person name="Hartog M."/>
            <person name="Hontelez J."/>
            <person name="Verver J."/>
            <person name="Yang W.-C."/>
            <person name="Schijlen E."/>
            <person name="Repin R."/>
            <person name="Schilthuizen M."/>
            <person name="Schranz E."/>
            <person name="Heidstra R."/>
            <person name="Miyata K."/>
            <person name="Fedorova E."/>
            <person name="Kohlen W."/>
            <person name="Bisseling T."/>
            <person name="Smit S."/>
            <person name="Geurts R."/>
        </authorList>
    </citation>
    <scope>NUCLEOTIDE SEQUENCE [LARGE SCALE GENOMIC DNA]</scope>
    <source>
        <strain evidence="2">cv. WU1-14</strain>
    </source>
</reference>
<evidence type="ECO:0000313" key="2">
    <source>
        <dbReference type="Proteomes" id="UP000237105"/>
    </source>
</evidence>
<protein>
    <submittedName>
        <fullName evidence="1">Uncharacterized protein</fullName>
    </submittedName>
</protein>
<organism evidence="1 2">
    <name type="scientific">Parasponia andersonii</name>
    <name type="common">Sponia andersonii</name>
    <dbReference type="NCBI Taxonomy" id="3476"/>
    <lineage>
        <taxon>Eukaryota</taxon>
        <taxon>Viridiplantae</taxon>
        <taxon>Streptophyta</taxon>
        <taxon>Embryophyta</taxon>
        <taxon>Tracheophyta</taxon>
        <taxon>Spermatophyta</taxon>
        <taxon>Magnoliopsida</taxon>
        <taxon>eudicotyledons</taxon>
        <taxon>Gunneridae</taxon>
        <taxon>Pentapetalae</taxon>
        <taxon>rosids</taxon>
        <taxon>fabids</taxon>
        <taxon>Rosales</taxon>
        <taxon>Cannabaceae</taxon>
        <taxon>Parasponia</taxon>
    </lineage>
</organism>
<evidence type="ECO:0000313" key="1">
    <source>
        <dbReference type="EMBL" id="PON71936.1"/>
    </source>
</evidence>
<sequence>MLTPLYSRGDWLCQESCKHRTDHMLSTDAMGTMFYVSQKTITFLYHGYLYQNCAEDLPKQMTSSEHCESMKTAILLQTLDKVVMKLPLQLLQL</sequence>
<comment type="caution">
    <text evidence="1">The sequence shown here is derived from an EMBL/GenBank/DDBJ whole genome shotgun (WGS) entry which is preliminary data.</text>
</comment>
<gene>
    <name evidence="1" type="ORF">PanWU01x14_067780</name>
</gene>
<name>A0A2P5DF45_PARAD</name>
<dbReference type="EMBL" id="JXTB01000041">
    <property type="protein sequence ID" value="PON71936.1"/>
    <property type="molecule type" value="Genomic_DNA"/>
</dbReference>
<dbReference type="Proteomes" id="UP000237105">
    <property type="component" value="Unassembled WGS sequence"/>
</dbReference>